<dbReference type="NCBIfam" id="TIGR00797">
    <property type="entry name" value="matE"/>
    <property type="match status" value="1"/>
</dbReference>
<dbReference type="GO" id="GO:0015297">
    <property type="term" value="F:antiporter activity"/>
    <property type="evidence" value="ECO:0007669"/>
    <property type="project" value="UniProtKB-KW"/>
</dbReference>
<evidence type="ECO:0000256" key="1">
    <source>
        <dbReference type="ARBA" id="ARBA00004651"/>
    </source>
</evidence>
<keyword evidence="6 10" id="KW-1133">Transmembrane helix</keyword>
<dbReference type="PANTHER" id="PTHR43298">
    <property type="entry name" value="MULTIDRUG RESISTANCE PROTEIN NORM-RELATED"/>
    <property type="match status" value="1"/>
</dbReference>
<feature type="transmembrane region" description="Helical" evidence="10">
    <location>
        <begin position="50"/>
        <end position="74"/>
    </location>
</feature>
<dbReference type="RefSeq" id="WP_303738194.1">
    <property type="nucleotide sequence ID" value="NZ_SUTK01000003.1"/>
</dbReference>
<dbReference type="InterPro" id="IPR002528">
    <property type="entry name" value="MATE_fam"/>
</dbReference>
<dbReference type="GO" id="GO:0005886">
    <property type="term" value="C:plasma membrane"/>
    <property type="evidence" value="ECO:0007669"/>
    <property type="project" value="UniProtKB-SubCell"/>
</dbReference>
<evidence type="ECO:0000256" key="6">
    <source>
        <dbReference type="ARBA" id="ARBA00022989"/>
    </source>
</evidence>
<evidence type="ECO:0000313" key="11">
    <source>
        <dbReference type="EMBL" id="MBE6501074.1"/>
    </source>
</evidence>
<keyword evidence="8 10" id="KW-0472">Membrane</keyword>
<name>A0A8T3VCT5_9EURY</name>
<evidence type="ECO:0000256" key="3">
    <source>
        <dbReference type="ARBA" id="ARBA00022449"/>
    </source>
</evidence>
<proteinExistence type="predicted"/>
<keyword evidence="5 10" id="KW-0812">Transmembrane</keyword>
<comment type="caution">
    <text evidence="11">The sequence shown here is derived from an EMBL/GenBank/DDBJ whole genome shotgun (WGS) entry which is preliminary data.</text>
</comment>
<protein>
    <recommendedName>
        <fullName evidence="9">Multidrug-efflux transporter</fullName>
    </recommendedName>
</protein>
<dbReference type="GO" id="GO:0042910">
    <property type="term" value="F:xenobiotic transmembrane transporter activity"/>
    <property type="evidence" value="ECO:0007669"/>
    <property type="project" value="InterPro"/>
</dbReference>
<feature type="transmembrane region" description="Helical" evidence="10">
    <location>
        <begin position="194"/>
        <end position="215"/>
    </location>
</feature>
<dbReference type="GO" id="GO:0006811">
    <property type="term" value="P:monoatomic ion transport"/>
    <property type="evidence" value="ECO:0007669"/>
    <property type="project" value="UniProtKB-KW"/>
</dbReference>
<reference evidence="11" key="1">
    <citation type="submission" date="2019-04" db="EMBL/GenBank/DDBJ databases">
        <title>Evolution of Biomass-Degrading Anaerobic Consortia Revealed by Metagenomics.</title>
        <authorList>
            <person name="Peng X."/>
        </authorList>
    </citation>
    <scope>NUCLEOTIDE SEQUENCE</scope>
    <source>
        <strain evidence="11">SIG18</strain>
    </source>
</reference>
<feature type="transmembrane region" description="Helical" evidence="10">
    <location>
        <begin position="363"/>
        <end position="383"/>
    </location>
</feature>
<feature type="transmembrane region" description="Helical" evidence="10">
    <location>
        <begin position="283"/>
        <end position="307"/>
    </location>
</feature>
<keyword evidence="7" id="KW-0406">Ion transport</keyword>
<evidence type="ECO:0000256" key="4">
    <source>
        <dbReference type="ARBA" id="ARBA00022475"/>
    </source>
</evidence>
<accession>A0A8T3VCT5</accession>
<evidence type="ECO:0000256" key="7">
    <source>
        <dbReference type="ARBA" id="ARBA00023065"/>
    </source>
</evidence>
<gene>
    <name evidence="11" type="ORF">E7Z79_01380</name>
</gene>
<evidence type="ECO:0000256" key="5">
    <source>
        <dbReference type="ARBA" id="ARBA00022692"/>
    </source>
</evidence>
<dbReference type="InterPro" id="IPR048279">
    <property type="entry name" value="MdtK-like"/>
</dbReference>
<feature type="transmembrane region" description="Helical" evidence="10">
    <location>
        <begin position="95"/>
        <end position="116"/>
    </location>
</feature>
<dbReference type="Proteomes" id="UP000783037">
    <property type="component" value="Unassembled WGS sequence"/>
</dbReference>
<evidence type="ECO:0000256" key="9">
    <source>
        <dbReference type="ARBA" id="ARBA00031636"/>
    </source>
</evidence>
<dbReference type="EMBL" id="SUTK01000003">
    <property type="protein sequence ID" value="MBE6501074.1"/>
    <property type="molecule type" value="Genomic_DNA"/>
</dbReference>
<feature type="transmembrane region" description="Helical" evidence="10">
    <location>
        <begin position="169"/>
        <end position="188"/>
    </location>
</feature>
<evidence type="ECO:0000256" key="8">
    <source>
        <dbReference type="ARBA" id="ARBA00023136"/>
    </source>
</evidence>
<keyword evidence="2" id="KW-0813">Transport</keyword>
<feature type="transmembrane region" description="Helical" evidence="10">
    <location>
        <begin position="235"/>
        <end position="263"/>
    </location>
</feature>
<feature type="transmembrane region" description="Helical" evidence="10">
    <location>
        <begin position="136"/>
        <end position="157"/>
    </location>
</feature>
<evidence type="ECO:0000256" key="2">
    <source>
        <dbReference type="ARBA" id="ARBA00022448"/>
    </source>
</evidence>
<feature type="transmembrane region" description="Helical" evidence="10">
    <location>
        <begin position="420"/>
        <end position="441"/>
    </location>
</feature>
<dbReference type="CDD" id="cd13147">
    <property type="entry name" value="MATE_MJ0709_like"/>
    <property type="match status" value="1"/>
</dbReference>
<keyword evidence="4" id="KW-1003">Cell membrane</keyword>
<sequence length="456" mass="49817">MEKTEEIDLIVNHPKKAINKLALPIIISNLFMMLNNIIDGIWVSGLGPDALAAVGFVTPLFLAMVGFANGMGAGSNSLIARYIGAEDYHNAGNSAIHSIMLSIIVTVIATIFMLIILKPLLLIMGAGEIIDLTMTYGSIVLGGIFSIFLPAMMAAIFRSQGEIRRASYPLLFTAVINMILDPIFIYYFNLGVGGAAVATVLSGTLPMFLMIYWMFYKRDSFLEVKMSEYKRDFGIYKDILVVGIPASLEQFILSFVSILMNYWLTLLSGTVAVAAYTATWRLVAMGMAPLIGIGMAALTVGGAAYGARNLNNFKTAMNYGVKLGLISSVIICAFLFVFAEPLSYIFSYSADAAVLSARVIDCLHILCFFIVLMPFGIVAGNLFQAMGKGTISLALTFLRAFILEVLFAGLFAFAFNLADIGIYIGMVVGMSIGCIFNYIYINYYLNKHEDYFTPKR</sequence>
<feature type="transmembrane region" description="Helical" evidence="10">
    <location>
        <begin position="319"/>
        <end position="339"/>
    </location>
</feature>
<dbReference type="AlphaFoldDB" id="A0A8T3VCT5"/>
<evidence type="ECO:0000313" key="12">
    <source>
        <dbReference type="Proteomes" id="UP000783037"/>
    </source>
</evidence>
<comment type="subcellular location">
    <subcellularLocation>
        <location evidence="1">Cell membrane</location>
        <topology evidence="1">Multi-pass membrane protein</topology>
    </subcellularLocation>
</comment>
<dbReference type="PANTHER" id="PTHR43298:SF2">
    <property type="entry name" value="FMN_FAD EXPORTER YEEO-RELATED"/>
    <property type="match status" value="1"/>
</dbReference>
<keyword evidence="3" id="KW-0050">Antiport</keyword>
<dbReference type="PIRSF" id="PIRSF006603">
    <property type="entry name" value="DinF"/>
    <property type="match status" value="1"/>
</dbReference>
<feature type="transmembrane region" description="Helical" evidence="10">
    <location>
        <begin position="390"/>
        <end position="414"/>
    </location>
</feature>
<dbReference type="Pfam" id="PF01554">
    <property type="entry name" value="MatE"/>
    <property type="match status" value="2"/>
</dbReference>
<dbReference type="InterPro" id="IPR050222">
    <property type="entry name" value="MATE_MdtK"/>
</dbReference>
<feature type="transmembrane region" description="Helical" evidence="10">
    <location>
        <begin position="21"/>
        <end position="38"/>
    </location>
</feature>
<evidence type="ECO:0000256" key="10">
    <source>
        <dbReference type="SAM" id="Phobius"/>
    </source>
</evidence>
<organism evidence="11 12">
    <name type="scientific">Methanobrevibacter thaueri</name>
    <dbReference type="NCBI Taxonomy" id="190975"/>
    <lineage>
        <taxon>Archaea</taxon>
        <taxon>Methanobacteriati</taxon>
        <taxon>Methanobacteriota</taxon>
        <taxon>Methanomada group</taxon>
        <taxon>Methanobacteria</taxon>
        <taxon>Methanobacteriales</taxon>
        <taxon>Methanobacteriaceae</taxon>
        <taxon>Methanobrevibacter</taxon>
    </lineage>
</organism>